<dbReference type="AlphaFoldDB" id="A0A173MMB2"/>
<dbReference type="Pfam" id="PF00005">
    <property type="entry name" value="ABC_tran"/>
    <property type="match status" value="2"/>
</dbReference>
<keyword evidence="5" id="KW-1185">Reference proteome</keyword>
<dbReference type="Gene3D" id="3.40.50.300">
    <property type="entry name" value="P-loop containing nucleotide triphosphate hydrolases"/>
    <property type="match status" value="2"/>
</dbReference>
<feature type="domain" description="ABC transporter" evidence="3">
    <location>
        <begin position="264"/>
        <end position="495"/>
    </location>
</feature>
<dbReference type="PROSITE" id="PS00211">
    <property type="entry name" value="ABC_TRANSPORTER_1"/>
    <property type="match status" value="1"/>
</dbReference>
<dbReference type="Proteomes" id="UP000186917">
    <property type="component" value="Unassembled WGS sequence"/>
</dbReference>
<keyword evidence="2 4" id="KW-0067">ATP-binding</keyword>
<gene>
    <name evidence="4" type="ORF">SAMN05421788_114104</name>
</gene>
<dbReference type="PROSITE" id="PS50893">
    <property type="entry name" value="ABC_TRANSPORTER_2"/>
    <property type="match status" value="2"/>
</dbReference>
<dbReference type="EMBL" id="FTOR01000014">
    <property type="protein sequence ID" value="SIT34065.1"/>
    <property type="molecule type" value="Genomic_DNA"/>
</dbReference>
<protein>
    <submittedName>
        <fullName evidence="4">Molybdate transport system ATP-binding protein</fullName>
    </submittedName>
</protein>
<dbReference type="KEGG" id="fln:FLA_4559"/>
<dbReference type="GO" id="GO:0016887">
    <property type="term" value="F:ATP hydrolysis activity"/>
    <property type="evidence" value="ECO:0007669"/>
    <property type="project" value="InterPro"/>
</dbReference>
<reference evidence="5" key="1">
    <citation type="submission" date="2017-01" db="EMBL/GenBank/DDBJ databases">
        <authorList>
            <person name="Varghese N."/>
            <person name="Submissions S."/>
        </authorList>
    </citation>
    <scope>NUCLEOTIDE SEQUENCE [LARGE SCALE GENOMIC DNA]</scope>
    <source>
        <strain evidence="5">DSM 21054</strain>
    </source>
</reference>
<evidence type="ECO:0000256" key="2">
    <source>
        <dbReference type="ARBA" id="ARBA00022840"/>
    </source>
</evidence>
<organism evidence="4 5">
    <name type="scientific">Filimonas lacunae</name>
    <dbReference type="NCBI Taxonomy" id="477680"/>
    <lineage>
        <taxon>Bacteria</taxon>
        <taxon>Pseudomonadati</taxon>
        <taxon>Bacteroidota</taxon>
        <taxon>Chitinophagia</taxon>
        <taxon>Chitinophagales</taxon>
        <taxon>Chitinophagaceae</taxon>
        <taxon>Filimonas</taxon>
    </lineage>
</organism>
<dbReference type="PANTHER" id="PTHR43158:SF2">
    <property type="entry name" value="SKFA PEPTIDE EXPORT ATP-BINDING PROTEIN SKFE"/>
    <property type="match status" value="1"/>
</dbReference>
<dbReference type="InterPro" id="IPR003439">
    <property type="entry name" value="ABC_transporter-like_ATP-bd"/>
</dbReference>
<dbReference type="STRING" id="477680.SAMN05421788_114104"/>
<dbReference type="OrthoDB" id="9789994at2"/>
<dbReference type="InterPro" id="IPR003593">
    <property type="entry name" value="AAA+_ATPase"/>
</dbReference>
<evidence type="ECO:0000313" key="4">
    <source>
        <dbReference type="EMBL" id="SIT34065.1"/>
    </source>
</evidence>
<evidence type="ECO:0000256" key="1">
    <source>
        <dbReference type="ARBA" id="ARBA00022741"/>
    </source>
</evidence>
<dbReference type="InterPro" id="IPR017871">
    <property type="entry name" value="ABC_transporter-like_CS"/>
</dbReference>
<feature type="domain" description="ABC transporter" evidence="3">
    <location>
        <begin position="6"/>
        <end position="244"/>
    </location>
</feature>
<evidence type="ECO:0000259" key="3">
    <source>
        <dbReference type="PROSITE" id="PS50893"/>
    </source>
</evidence>
<accession>A0A173MMB2</accession>
<dbReference type="SMART" id="SM00382">
    <property type="entry name" value="AAA"/>
    <property type="match status" value="2"/>
</dbReference>
<proteinExistence type="predicted"/>
<evidence type="ECO:0000313" key="5">
    <source>
        <dbReference type="Proteomes" id="UP000186917"/>
    </source>
</evidence>
<sequence length="495" mass="55509">MPEAFMIGKQVTVRHQQQLVLDRLDFSMSQGEHWLLTGEAGSGKTTLAKVLAKQCFYTGELHIHFTTETNCPQVLYVPQWHQFTNHAGIKDFYYQQRYNSSDAQDANTVIEDIQLSFPTATTQHIQTLLDNFGIGHRAHTVLLMLSSGEQKKLQLVKAVLTAPQLLILDNPYIGLDVESRKKLNIILTTLAQEKGTQLIIISDAAEIPACVTHVAVVSQQHLAVTPKAQFKAGSIAATAFTFDEDLLGDMLYATPAATNFNQAVHMEHINISYGDKKILNDVSWTVNKGERWLLQGHNGAGKTTLLSLITGDHPQAYANPLSLFDKRRGSGESIWDIKKKIGFVSPELHWYFDATTSCMDVLLSGFFDTTGLYRNASDEQKQQANAWLHYLQLNGIANKLLAHVSIGQQRLLLLARAFIKNPPLLVLDEPFQGVDEQHAAQFISLIDKWMQHPERTLIYVSHRYDQMPGCIQQVFKLEQGKHQVVPITKSKQTTA</sequence>
<dbReference type="PANTHER" id="PTHR43158">
    <property type="entry name" value="SKFA PEPTIDE EXPORT ATP-BINDING PROTEIN SKFE"/>
    <property type="match status" value="1"/>
</dbReference>
<dbReference type="GO" id="GO:0005524">
    <property type="term" value="F:ATP binding"/>
    <property type="evidence" value="ECO:0007669"/>
    <property type="project" value="UniProtKB-KW"/>
</dbReference>
<keyword evidence="1" id="KW-0547">Nucleotide-binding</keyword>
<dbReference type="SUPFAM" id="SSF52540">
    <property type="entry name" value="P-loop containing nucleoside triphosphate hydrolases"/>
    <property type="match status" value="2"/>
</dbReference>
<dbReference type="InterPro" id="IPR027417">
    <property type="entry name" value="P-loop_NTPase"/>
</dbReference>
<name>A0A173MMB2_9BACT</name>